<dbReference type="PANTHER" id="PTHR12994">
    <property type="entry name" value="SECERNIN"/>
    <property type="match status" value="1"/>
</dbReference>
<dbReference type="Gene3D" id="3.60.60.10">
    <property type="entry name" value="Penicillin V Acylase, Chain A"/>
    <property type="match status" value="1"/>
</dbReference>
<dbReference type="PANTHER" id="PTHR12994:SF17">
    <property type="entry name" value="LD30995P"/>
    <property type="match status" value="1"/>
</dbReference>
<proteinExistence type="inferred from homology"/>
<evidence type="ECO:0000256" key="2">
    <source>
        <dbReference type="ARBA" id="ARBA00007225"/>
    </source>
</evidence>
<keyword evidence="4 6" id="KW-0378">Hydrolase</keyword>
<evidence type="ECO:0000256" key="5">
    <source>
        <dbReference type="ARBA" id="ARBA00022997"/>
    </source>
</evidence>
<dbReference type="Pfam" id="PF03577">
    <property type="entry name" value="Peptidase_C69"/>
    <property type="match status" value="1"/>
</dbReference>
<comment type="caution">
    <text evidence="7">The sequence shown here is derived from an EMBL/GenBank/DDBJ whole genome shotgun (WGS) entry which is preliminary data.</text>
</comment>
<protein>
    <recommendedName>
        <fullName evidence="6">Dipeptidase</fullName>
        <ecNumber evidence="6">3.4.-.-</ecNumber>
    </recommendedName>
</protein>
<sequence length="491" mass="54958">MSCTTILVGKDASYDGSTMIARNDDGGYTLKHLKIFEPKDLPQVYHSVISKVSIPLPEEALRITAMPNASKESLKKEGLWAASGVNAANVGITATETITSNPRVLGADPYVVYQPAKGNQKETPGGIGEEDIVMLVLPYIHSAREGVLRLGNLLEQYGTYEPNGISFNDADEAWYMETIGGHHWIASRVPDDKVIIMPNQFGTDTFDLDDALGEGKNFLCSRDLKEFITDNFLDLSRDGVLNPRKAFGSHSDADHVYNTPRAWFMGRYLCPHTYRWDGENAQFTPESDDIPFAVIPENKVTPEDVKYLLSSHYQGTPYDPYGSYGDPEQRGKYRSIGISRTDFMSLIQIRPYLPESYRALEWVCYASNVFNVMIPLYANVDAVPKYVGRADDRVSTDNFHWTSRLIAALADASFAGSVQEIERYQGKTDARTRALIHTFDAEFGSEKPAHTREQANEEIAKAVQKEADDVLAKVLRIRTMDMKNNYSRADN</sequence>
<dbReference type="RefSeq" id="WP_154505526.1">
    <property type="nucleotide sequence ID" value="NZ_VUMN01000027.1"/>
</dbReference>
<dbReference type="AlphaFoldDB" id="A0A7X2NTM4"/>
<evidence type="ECO:0000256" key="6">
    <source>
        <dbReference type="RuleBase" id="RU364089"/>
    </source>
</evidence>
<dbReference type="InterPro" id="IPR047804">
    <property type="entry name" value="C69_dipept_A-like"/>
</dbReference>
<dbReference type="EMBL" id="VUMN01000027">
    <property type="protein sequence ID" value="MSS59304.1"/>
    <property type="molecule type" value="Genomic_DNA"/>
</dbReference>
<dbReference type="InterPro" id="IPR005322">
    <property type="entry name" value="Peptidase_C69"/>
</dbReference>
<keyword evidence="5 6" id="KW-0224">Dipeptidase</keyword>
<gene>
    <name evidence="7" type="ORF">FYJ51_10410</name>
</gene>
<dbReference type="GO" id="GO:0070004">
    <property type="term" value="F:cysteine-type exopeptidase activity"/>
    <property type="evidence" value="ECO:0007669"/>
    <property type="project" value="InterPro"/>
</dbReference>
<evidence type="ECO:0000256" key="3">
    <source>
        <dbReference type="ARBA" id="ARBA00022670"/>
    </source>
</evidence>
<evidence type="ECO:0000256" key="4">
    <source>
        <dbReference type="ARBA" id="ARBA00022801"/>
    </source>
</evidence>
<evidence type="ECO:0000313" key="8">
    <source>
        <dbReference type="Proteomes" id="UP000461880"/>
    </source>
</evidence>
<keyword evidence="3 6" id="KW-0645">Protease</keyword>
<evidence type="ECO:0000313" key="7">
    <source>
        <dbReference type="EMBL" id="MSS59304.1"/>
    </source>
</evidence>
<evidence type="ECO:0000256" key="1">
    <source>
        <dbReference type="ARBA" id="ARBA00001670"/>
    </source>
</evidence>
<name>A0A7X2NTM4_9FIRM</name>
<dbReference type="Proteomes" id="UP000461880">
    <property type="component" value="Unassembled WGS sequence"/>
</dbReference>
<comment type="similarity">
    <text evidence="2 6">Belongs to the peptidase C69 family.</text>
</comment>
<dbReference type="EC" id="3.4.-.-" evidence="6"/>
<keyword evidence="8" id="KW-1185">Reference proteome</keyword>
<dbReference type="NCBIfam" id="NF033678">
    <property type="entry name" value="C69_fam_dipept"/>
    <property type="match status" value="1"/>
</dbReference>
<comment type="catalytic activity">
    <reaction evidence="1">
        <text>an L-aminoacyl-L-amino acid + H2O = 2 an L-alpha-amino acid</text>
        <dbReference type="Rhea" id="RHEA:48940"/>
        <dbReference type="ChEBI" id="CHEBI:15377"/>
        <dbReference type="ChEBI" id="CHEBI:59869"/>
        <dbReference type="ChEBI" id="CHEBI:77460"/>
        <dbReference type="EC" id="3.4.13.19"/>
    </reaction>
</comment>
<dbReference type="GO" id="GO:0006508">
    <property type="term" value="P:proteolysis"/>
    <property type="evidence" value="ECO:0007669"/>
    <property type="project" value="UniProtKB-KW"/>
</dbReference>
<dbReference type="GO" id="GO:0016805">
    <property type="term" value="F:dipeptidase activity"/>
    <property type="evidence" value="ECO:0007669"/>
    <property type="project" value="UniProtKB-KW"/>
</dbReference>
<accession>A0A7X2NTM4</accession>
<organism evidence="7 8">
    <name type="scientific">Stecheria intestinalis</name>
    <dbReference type="NCBI Taxonomy" id="2606630"/>
    <lineage>
        <taxon>Bacteria</taxon>
        <taxon>Bacillati</taxon>
        <taxon>Bacillota</taxon>
        <taxon>Erysipelotrichia</taxon>
        <taxon>Erysipelotrichales</taxon>
        <taxon>Erysipelotrichaceae</taxon>
        <taxon>Stecheria</taxon>
    </lineage>
</organism>
<reference evidence="7 8" key="1">
    <citation type="submission" date="2019-08" db="EMBL/GenBank/DDBJ databases">
        <title>In-depth cultivation of the pig gut microbiome towards novel bacterial diversity and tailored functional studies.</title>
        <authorList>
            <person name="Wylensek D."/>
            <person name="Hitch T.C.A."/>
            <person name="Clavel T."/>
        </authorList>
    </citation>
    <scope>NUCLEOTIDE SEQUENCE [LARGE SCALE GENOMIC DNA]</scope>
    <source>
        <strain evidence="7 8">Oil+RF-744-GAM-WT-6</strain>
    </source>
</reference>